<evidence type="ECO:0000256" key="13">
    <source>
        <dbReference type="ARBA" id="ARBA00023134"/>
    </source>
</evidence>
<dbReference type="PIRSF" id="PIRSF006135">
    <property type="entry name" value="CobU"/>
    <property type="match status" value="1"/>
</dbReference>
<comment type="catalytic activity">
    <reaction evidence="2 14">
        <text>adenosylcob(III)inamide phosphate + GTP + H(+) = adenosylcob(III)inamide-GDP + diphosphate</text>
        <dbReference type="Rhea" id="RHEA:22712"/>
        <dbReference type="ChEBI" id="CHEBI:15378"/>
        <dbReference type="ChEBI" id="CHEBI:33019"/>
        <dbReference type="ChEBI" id="CHEBI:37565"/>
        <dbReference type="ChEBI" id="CHEBI:58502"/>
        <dbReference type="ChEBI" id="CHEBI:60487"/>
        <dbReference type="EC" id="2.7.7.62"/>
    </reaction>
</comment>
<name>A0AAU8AM11_9RHOB</name>
<evidence type="ECO:0000256" key="4">
    <source>
        <dbReference type="ARBA" id="ARBA00003889"/>
    </source>
</evidence>
<evidence type="ECO:0000256" key="3">
    <source>
        <dbReference type="ARBA" id="ARBA00001522"/>
    </source>
</evidence>
<keyword evidence="11 14" id="KW-0418">Kinase</keyword>
<dbReference type="PANTHER" id="PTHR34848">
    <property type="match status" value="1"/>
</dbReference>
<keyword evidence="13 14" id="KW-0342">GTP-binding</keyword>
<dbReference type="PANTHER" id="PTHR34848:SF1">
    <property type="entry name" value="BIFUNCTIONAL ADENOSYLCOBALAMIN BIOSYNTHESIS PROTEIN COBU"/>
    <property type="match status" value="1"/>
</dbReference>
<evidence type="ECO:0000256" key="15">
    <source>
        <dbReference type="PIRSR" id="PIRSR006135-1"/>
    </source>
</evidence>
<comment type="function">
    <text evidence="4 14">Catalyzes ATP-dependent phosphorylation of adenosylcobinamide and addition of GMP to adenosylcobinamide phosphate.</text>
</comment>
<evidence type="ECO:0000256" key="7">
    <source>
        <dbReference type="ARBA" id="ARBA00007490"/>
    </source>
</evidence>
<keyword evidence="8 14" id="KW-0169">Cobalamin biosynthesis</keyword>
<evidence type="ECO:0000256" key="11">
    <source>
        <dbReference type="ARBA" id="ARBA00022777"/>
    </source>
</evidence>
<keyword evidence="9 14" id="KW-0808">Transferase</keyword>
<dbReference type="SUPFAM" id="SSF52540">
    <property type="entry name" value="P-loop containing nucleoside triphosphate hydrolases"/>
    <property type="match status" value="1"/>
</dbReference>
<evidence type="ECO:0000256" key="16">
    <source>
        <dbReference type="PIRSR" id="PIRSR006135-2"/>
    </source>
</evidence>
<protein>
    <recommendedName>
        <fullName evidence="14">Bifunctional adenosylcobalamin biosynthesis protein</fullName>
        <ecNumber evidence="14">2.7.1.156</ecNumber>
        <ecNumber evidence="14">2.7.7.62</ecNumber>
    </recommendedName>
</protein>
<organism evidence="17">
    <name type="scientific">Alloyangia sp. H15</name>
    <dbReference type="NCBI Taxonomy" id="3029062"/>
    <lineage>
        <taxon>Bacteria</taxon>
        <taxon>Pseudomonadati</taxon>
        <taxon>Pseudomonadota</taxon>
        <taxon>Alphaproteobacteria</taxon>
        <taxon>Rhodobacterales</taxon>
        <taxon>Roseobacteraceae</taxon>
        <taxon>Alloyangia</taxon>
    </lineage>
</organism>
<comment type="catalytic activity">
    <reaction evidence="3">
        <text>adenosylcob(III)inamide + GTP = adenosylcob(III)inamide phosphate + GDP + H(+)</text>
        <dbReference type="Rhea" id="RHEA:15765"/>
        <dbReference type="ChEBI" id="CHEBI:2480"/>
        <dbReference type="ChEBI" id="CHEBI:15378"/>
        <dbReference type="ChEBI" id="CHEBI:37565"/>
        <dbReference type="ChEBI" id="CHEBI:58189"/>
        <dbReference type="ChEBI" id="CHEBI:58502"/>
        <dbReference type="EC" id="2.7.1.156"/>
    </reaction>
</comment>
<evidence type="ECO:0000256" key="5">
    <source>
        <dbReference type="ARBA" id="ARBA00004692"/>
    </source>
</evidence>
<gene>
    <name evidence="17" type="primary">cobU</name>
    <name evidence="17" type="ORF">PVT71_20905</name>
</gene>
<evidence type="ECO:0000256" key="6">
    <source>
        <dbReference type="ARBA" id="ARBA00005159"/>
    </source>
</evidence>
<comment type="similarity">
    <text evidence="7 14">Belongs to the CobU/CobP family.</text>
</comment>
<keyword evidence="17" id="KW-0548">Nucleotidyltransferase</keyword>
<evidence type="ECO:0000256" key="8">
    <source>
        <dbReference type="ARBA" id="ARBA00022573"/>
    </source>
</evidence>
<dbReference type="GO" id="GO:0008820">
    <property type="term" value="F:cobinamide phosphate guanylyltransferase activity"/>
    <property type="evidence" value="ECO:0007669"/>
    <property type="project" value="UniProtKB-UniRule"/>
</dbReference>
<accession>A0AAU8AM11</accession>
<evidence type="ECO:0000256" key="2">
    <source>
        <dbReference type="ARBA" id="ARBA00000711"/>
    </source>
</evidence>
<evidence type="ECO:0000256" key="9">
    <source>
        <dbReference type="ARBA" id="ARBA00022679"/>
    </source>
</evidence>
<feature type="binding site" evidence="16">
    <location>
        <begin position="53"/>
        <end position="56"/>
    </location>
    <ligand>
        <name>GTP</name>
        <dbReference type="ChEBI" id="CHEBI:37565"/>
    </ligand>
</feature>
<dbReference type="EC" id="2.7.7.62" evidence="14"/>
<dbReference type="GO" id="GO:0009236">
    <property type="term" value="P:cobalamin biosynthetic process"/>
    <property type="evidence" value="ECO:0007669"/>
    <property type="project" value="UniProtKB-UniRule"/>
</dbReference>
<dbReference type="EMBL" id="CP123385">
    <property type="protein sequence ID" value="XCC95543.1"/>
    <property type="molecule type" value="Genomic_DNA"/>
</dbReference>
<dbReference type="EC" id="2.7.1.156" evidence="14"/>
<dbReference type="GO" id="GO:0043752">
    <property type="term" value="F:adenosylcobinamide kinase activity"/>
    <property type="evidence" value="ECO:0007669"/>
    <property type="project" value="UniProtKB-EC"/>
</dbReference>
<dbReference type="GO" id="GO:0005525">
    <property type="term" value="F:GTP binding"/>
    <property type="evidence" value="ECO:0007669"/>
    <property type="project" value="UniProtKB-UniRule"/>
</dbReference>
<keyword evidence="10 14" id="KW-0547">Nucleotide-binding</keyword>
<evidence type="ECO:0000256" key="10">
    <source>
        <dbReference type="ARBA" id="ARBA00022741"/>
    </source>
</evidence>
<keyword evidence="12 14" id="KW-0067">ATP-binding</keyword>
<dbReference type="InterPro" id="IPR003203">
    <property type="entry name" value="CobU/CobP"/>
</dbReference>
<feature type="binding site" evidence="16">
    <location>
        <begin position="34"/>
        <end position="36"/>
    </location>
    <ligand>
        <name>GTP</name>
        <dbReference type="ChEBI" id="CHEBI:37565"/>
    </ligand>
</feature>
<evidence type="ECO:0000313" key="17">
    <source>
        <dbReference type="EMBL" id="XCC95543.1"/>
    </source>
</evidence>
<dbReference type="GO" id="GO:0005524">
    <property type="term" value="F:ATP binding"/>
    <property type="evidence" value="ECO:0007669"/>
    <property type="project" value="UniProtKB-UniRule"/>
</dbReference>
<dbReference type="AlphaFoldDB" id="A0AAU8AM11"/>
<evidence type="ECO:0000256" key="1">
    <source>
        <dbReference type="ARBA" id="ARBA00000312"/>
    </source>
</evidence>
<dbReference type="RefSeq" id="WP_353474410.1">
    <property type="nucleotide sequence ID" value="NZ_CP123385.1"/>
</dbReference>
<evidence type="ECO:0000256" key="14">
    <source>
        <dbReference type="PIRNR" id="PIRNR006135"/>
    </source>
</evidence>
<dbReference type="InterPro" id="IPR027417">
    <property type="entry name" value="P-loop_NTPase"/>
</dbReference>
<dbReference type="Gene3D" id="3.40.50.300">
    <property type="entry name" value="P-loop containing nucleotide triphosphate hydrolases"/>
    <property type="match status" value="1"/>
</dbReference>
<comment type="pathway">
    <text evidence="6 14">Cofactor biosynthesis; adenosylcobalamin biosynthesis; adenosylcobalamin from cob(II)yrinate a,c-diamide: step 5/7.</text>
</comment>
<evidence type="ECO:0000256" key="12">
    <source>
        <dbReference type="ARBA" id="ARBA00022840"/>
    </source>
</evidence>
<dbReference type="NCBIfam" id="NF004469">
    <property type="entry name" value="PRK05800.1"/>
    <property type="match status" value="1"/>
</dbReference>
<dbReference type="Pfam" id="PF02283">
    <property type="entry name" value="CobU"/>
    <property type="match status" value="1"/>
</dbReference>
<feature type="binding site" evidence="16">
    <location>
        <position position="85"/>
    </location>
    <ligand>
        <name>GTP</name>
        <dbReference type="ChEBI" id="CHEBI:37565"/>
    </ligand>
</feature>
<comment type="pathway">
    <text evidence="5 14">Cofactor biosynthesis; adenosylcobalamin biosynthesis; adenosylcobalamin from cob(II)yrinate a,c-diamide: step 6/7.</text>
</comment>
<comment type="catalytic activity">
    <reaction evidence="1 14">
        <text>adenosylcob(III)inamide + ATP = adenosylcob(III)inamide phosphate + ADP + H(+)</text>
        <dbReference type="Rhea" id="RHEA:15769"/>
        <dbReference type="ChEBI" id="CHEBI:2480"/>
        <dbReference type="ChEBI" id="CHEBI:15378"/>
        <dbReference type="ChEBI" id="CHEBI:30616"/>
        <dbReference type="ChEBI" id="CHEBI:58502"/>
        <dbReference type="ChEBI" id="CHEBI:456216"/>
        <dbReference type="EC" id="2.7.1.156"/>
    </reaction>
</comment>
<feature type="binding site" evidence="16">
    <location>
        <begin position="9"/>
        <end position="16"/>
    </location>
    <ligand>
        <name>GTP</name>
        <dbReference type="ChEBI" id="CHEBI:37565"/>
    </ligand>
</feature>
<dbReference type="CDD" id="cd00544">
    <property type="entry name" value="CobU"/>
    <property type="match status" value="1"/>
</dbReference>
<sequence length="176" mass="19203">MTRSILITGGARSGKSTLAERKALGPRGRAVYIATAMIYEGDDEMVARIAEHRARRGEGWQELHAPLDLAAALRSSDGDLPRLVDCLTLWLTNLMLGGKDWRAEVQALVKEIARQHAPVVFVSNEVGAGIVPETRLGREFRDAAGWMNQAVAAACDEVWLAVAGYPVKVKPNEHSF</sequence>
<feature type="active site" description="GMP-histidine intermediate" evidence="15">
    <location>
        <position position="52"/>
    </location>
</feature>
<proteinExistence type="inferred from homology"/>
<reference evidence="17" key="1">
    <citation type="submission" date="2023-02" db="EMBL/GenBank/DDBJ databases">
        <title>Description and genomic characterization of Salipiger bruguierae sp. nov., isolated from the sediment of mangrove plant Bruguiera sexangula.</title>
        <authorList>
            <person name="Long M."/>
        </authorList>
    </citation>
    <scope>NUCLEOTIDE SEQUENCE</scope>
    <source>
        <strain evidence="17">H15</strain>
    </source>
</reference>